<reference evidence="2 3" key="1">
    <citation type="submission" date="2024-01" db="EMBL/GenBank/DDBJ databases">
        <title>The genomes of 5 underutilized Papilionoideae crops provide insights into root nodulation and disease resistanc.</title>
        <authorList>
            <person name="Yuan L."/>
        </authorList>
    </citation>
    <scope>NUCLEOTIDE SEQUENCE [LARGE SCALE GENOMIC DNA]</scope>
    <source>
        <strain evidence="2">ZHUSHIDOU_FW_LH</strain>
        <tissue evidence="2">Leaf</tissue>
    </source>
</reference>
<feature type="region of interest" description="Disordered" evidence="1">
    <location>
        <begin position="1"/>
        <end position="42"/>
    </location>
</feature>
<dbReference type="EMBL" id="JAYWIO010000005">
    <property type="protein sequence ID" value="KAK7261029.1"/>
    <property type="molecule type" value="Genomic_DNA"/>
</dbReference>
<evidence type="ECO:0000313" key="2">
    <source>
        <dbReference type="EMBL" id="KAK7261029.1"/>
    </source>
</evidence>
<evidence type="ECO:0000256" key="1">
    <source>
        <dbReference type="SAM" id="MobiDB-lite"/>
    </source>
</evidence>
<evidence type="ECO:0000313" key="3">
    <source>
        <dbReference type="Proteomes" id="UP001372338"/>
    </source>
</evidence>
<gene>
    <name evidence="2" type="ORF">RIF29_27332</name>
</gene>
<feature type="compositionally biased region" description="Basic and acidic residues" evidence="1">
    <location>
        <begin position="12"/>
        <end position="21"/>
    </location>
</feature>
<comment type="caution">
    <text evidence="2">The sequence shown here is derived from an EMBL/GenBank/DDBJ whole genome shotgun (WGS) entry which is preliminary data.</text>
</comment>
<accession>A0AAN9ENW5</accession>
<name>A0AAN9ENW5_CROPI</name>
<dbReference type="AlphaFoldDB" id="A0AAN9ENW5"/>
<organism evidence="2 3">
    <name type="scientific">Crotalaria pallida</name>
    <name type="common">Smooth rattlebox</name>
    <name type="synonym">Crotalaria striata</name>
    <dbReference type="NCBI Taxonomy" id="3830"/>
    <lineage>
        <taxon>Eukaryota</taxon>
        <taxon>Viridiplantae</taxon>
        <taxon>Streptophyta</taxon>
        <taxon>Embryophyta</taxon>
        <taxon>Tracheophyta</taxon>
        <taxon>Spermatophyta</taxon>
        <taxon>Magnoliopsida</taxon>
        <taxon>eudicotyledons</taxon>
        <taxon>Gunneridae</taxon>
        <taxon>Pentapetalae</taxon>
        <taxon>rosids</taxon>
        <taxon>fabids</taxon>
        <taxon>Fabales</taxon>
        <taxon>Fabaceae</taxon>
        <taxon>Papilionoideae</taxon>
        <taxon>50 kb inversion clade</taxon>
        <taxon>genistoids sensu lato</taxon>
        <taxon>core genistoids</taxon>
        <taxon>Crotalarieae</taxon>
        <taxon>Crotalaria</taxon>
    </lineage>
</organism>
<dbReference type="Proteomes" id="UP001372338">
    <property type="component" value="Unassembled WGS sequence"/>
</dbReference>
<keyword evidence="3" id="KW-1185">Reference proteome</keyword>
<protein>
    <submittedName>
        <fullName evidence="2">Uncharacterized protein</fullName>
    </submittedName>
</protein>
<proteinExistence type="predicted"/>
<sequence length="221" mass="24395">MVVMETLAEQNLGEKHEKPSSEEDDQKARSNKKVKTDEMRSSDVVEMVDIQKSSYREEACPEAVMVQKSSEMEADQGTAATEMINETENQVVISTVNASVINGKNDPSDSVQRIEGSEKIEGSEFGPWMMSIIAAVVPPSVDAGADSITWAKENDGAFSIASTATFLQDSLRPGNFNGTSLLFRLVRDILPDNERRYICCKLNMDLYCFGEDIYAMIASNN</sequence>